<keyword evidence="2" id="KW-0396">Initiation factor</keyword>
<dbReference type="EMBL" id="GENL01000037">
    <property type="protein sequence ID" value="JAS03179.1"/>
    <property type="molecule type" value="Transcribed_RNA"/>
</dbReference>
<evidence type="ECO:0000256" key="1">
    <source>
        <dbReference type="SAM" id="MobiDB-lite"/>
    </source>
</evidence>
<feature type="compositionally biased region" description="Polar residues" evidence="1">
    <location>
        <begin position="81"/>
        <end position="90"/>
    </location>
</feature>
<feature type="compositionally biased region" description="Polar residues" evidence="1">
    <location>
        <begin position="47"/>
        <end position="68"/>
    </location>
</feature>
<feature type="compositionally biased region" description="Basic and acidic residues" evidence="1">
    <location>
        <begin position="29"/>
        <end position="42"/>
    </location>
</feature>
<name>A0A182C611_CHICK</name>
<reference evidence="2" key="1">
    <citation type="submission" date="2016-05" db="EMBL/GenBank/DDBJ databases">
        <title>Avian W and mammalian Y chromosomes convergently retained dosage sensitive regulators.</title>
        <authorList>
            <person name="Bellott D.W."/>
            <person name="Skaletsky H."/>
            <person name="Cho T.-J."/>
            <person name="Brown L.G."/>
            <person name="Locke D."/>
            <person name="Chen N."/>
            <person name="Galkina S."/>
            <person name="Pyntikova T."/>
            <person name="Koutseva N."/>
            <person name="Graves T."/>
            <person name="Kremitzki C."/>
            <person name="Warren W.C."/>
            <person name="Clark A.G."/>
            <person name="Gaginskaya E."/>
            <person name="Wilson R.K."/>
            <person name="Page D.C."/>
        </authorList>
    </citation>
    <scope>NUCLEOTIDE SEQUENCE</scope>
</reference>
<dbReference type="GO" id="GO:0003743">
    <property type="term" value="F:translation initiation factor activity"/>
    <property type="evidence" value="ECO:0007669"/>
    <property type="project" value="UniProtKB-KW"/>
</dbReference>
<proteinExistence type="predicted"/>
<organism evidence="2">
    <name type="scientific">Gallus gallus gallus</name>
    <dbReference type="NCBI Taxonomy" id="208526"/>
    <lineage>
        <taxon>Eukaryota</taxon>
        <taxon>Metazoa</taxon>
        <taxon>Chordata</taxon>
        <taxon>Craniata</taxon>
        <taxon>Vertebrata</taxon>
        <taxon>Euteleostomi</taxon>
        <taxon>Archelosauria</taxon>
        <taxon>Archosauria</taxon>
        <taxon>Dinosauria</taxon>
        <taxon>Saurischia</taxon>
        <taxon>Theropoda</taxon>
        <taxon>Coelurosauria</taxon>
        <taxon>Aves</taxon>
        <taxon>Neognathae</taxon>
        <taxon>Galloanserae</taxon>
        <taxon>Galliformes</taxon>
        <taxon>Phasianidae</taxon>
        <taxon>Phasianinae</taxon>
        <taxon>Gallus</taxon>
    </lineage>
</organism>
<feature type="non-terminal residue" evidence="2">
    <location>
        <position position="1"/>
    </location>
</feature>
<protein>
    <submittedName>
        <fullName evidence="2">W-linked CBP80/20-dependent translation initiation factor</fullName>
    </submittedName>
</protein>
<evidence type="ECO:0000313" key="2">
    <source>
        <dbReference type="EMBL" id="JAS03179.1"/>
    </source>
</evidence>
<sequence>LGAECYFSLFYMVTTCCLTKLKSHTPKSCSERRETTGGDNRDFLVGTSPSSTQTISKVALNTTKTTRISTEEAKPIPPQVDQATTSTVRTSEGAKTRSTCPTTKKHTGTP</sequence>
<feature type="non-terminal residue" evidence="2">
    <location>
        <position position="110"/>
    </location>
</feature>
<dbReference type="AlphaFoldDB" id="A0A182C611"/>
<accession>A0A182C611</accession>
<feature type="region of interest" description="Disordered" evidence="1">
    <location>
        <begin position="23"/>
        <end position="110"/>
    </location>
</feature>
<keyword evidence="2" id="KW-0648">Protein biosynthesis</keyword>